<dbReference type="InterPro" id="IPR001878">
    <property type="entry name" value="Znf_CCHC"/>
</dbReference>
<sequence length="306" mass="34100">MALARKGLQGHATAMKPEDAAHRETEEWKAADMKALAIVAKMLSPTYQSIIRESTTAFEAWETLREFFVKQTLHNRVQLRKELHAFALGQGEDLMKHIVRFDDLCSRLAAVGETVSENERLVILLDSLPPEYDAMVRIIEAHGKMTLLDAKEMLHREFEVVKKHEEKEQAFKASTPGRVSRGRGIGGSSRNVKSGSGGSRGHRSSKNEFRGKCFNCNTFGHKREDCPELKSQKTADEFVFSATSNAPVREVTWLLGSGACCHMPDDVTDFVEYEELKSPIVITVANGQHLPAKGKGSVRFSLQSGR</sequence>
<gene>
    <name evidence="4" type="ORF">Pfra01_002262800</name>
</gene>
<dbReference type="GO" id="GO:0003676">
    <property type="term" value="F:nucleic acid binding"/>
    <property type="evidence" value="ECO:0007669"/>
    <property type="project" value="InterPro"/>
</dbReference>
<feature type="compositionally biased region" description="Basic and acidic residues" evidence="2">
    <location>
        <begin position="16"/>
        <end position="25"/>
    </location>
</feature>
<evidence type="ECO:0000256" key="2">
    <source>
        <dbReference type="SAM" id="MobiDB-lite"/>
    </source>
</evidence>
<keyword evidence="5" id="KW-1185">Reference proteome</keyword>
<dbReference type="InterPro" id="IPR036875">
    <property type="entry name" value="Znf_CCHC_sf"/>
</dbReference>
<accession>A0A9W6Y727</accession>
<protein>
    <submittedName>
        <fullName evidence="4">Unnamed protein product</fullName>
    </submittedName>
</protein>
<dbReference type="Gene3D" id="4.10.60.10">
    <property type="entry name" value="Zinc finger, CCHC-type"/>
    <property type="match status" value="1"/>
</dbReference>
<dbReference type="PROSITE" id="PS50158">
    <property type="entry name" value="ZF_CCHC"/>
    <property type="match status" value="1"/>
</dbReference>
<evidence type="ECO:0000259" key="3">
    <source>
        <dbReference type="PROSITE" id="PS50158"/>
    </source>
</evidence>
<reference evidence="4" key="1">
    <citation type="submission" date="2023-04" db="EMBL/GenBank/DDBJ databases">
        <title>Phytophthora fragariaefolia NBRC 109709.</title>
        <authorList>
            <person name="Ichikawa N."/>
            <person name="Sato H."/>
            <person name="Tonouchi N."/>
        </authorList>
    </citation>
    <scope>NUCLEOTIDE SEQUENCE</scope>
    <source>
        <strain evidence="4">NBRC 109709</strain>
    </source>
</reference>
<dbReference type="PANTHER" id="PTHR47481:SF14">
    <property type="entry name" value="RETROTRANSPOSON COPIA-LIKE N-TERMINAL DOMAIN-CONTAINING PROTEIN"/>
    <property type="match status" value="1"/>
</dbReference>
<comment type="caution">
    <text evidence="4">The sequence shown here is derived from an EMBL/GenBank/DDBJ whole genome shotgun (WGS) entry which is preliminary data.</text>
</comment>
<dbReference type="PANTHER" id="PTHR47481">
    <property type="match status" value="1"/>
</dbReference>
<keyword evidence="1" id="KW-0862">Zinc</keyword>
<keyword evidence="1" id="KW-0863">Zinc-finger</keyword>
<proteinExistence type="predicted"/>
<name>A0A9W6Y727_9STRA</name>
<organism evidence="4 5">
    <name type="scientific">Phytophthora fragariaefolia</name>
    <dbReference type="NCBI Taxonomy" id="1490495"/>
    <lineage>
        <taxon>Eukaryota</taxon>
        <taxon>Sar</taxon>
        <taxon>Stramenopiles</taxon>
        <taxon>Oomycota</taxon>
        <taxon>Peronosporomycetes</taxon>
        <taxon>Peronosporales</taxon>
        <taxon>Peronosporaceae</taxon>
        <taxon>Phytophthora</taxon>
    </lineage>
</organism>
<feature type="region of interest" description="Disordered" evidence="2">
    <location>
        <begin position="1"/>
        <end position="25"/>
    </location>
</feature>
<feature type="domain" description="CCHC-type" evidence="3">
    <location>
        <begin position="212"/>
        <end position="228"/>
    </location>
</feature>
<evidence type="ECO:0000256" key="1">
    <source>
        <dbReference type="PROSITE-ProRule" id="PRU00047"/>
    </source>
</evidence>
<feature type="region of interest" description="Disordered" evidence="2">
    <location>
        <begin position="169"/>
        <end position="206"/>
    </location>
</feature>
<evidence type="ECO:0000313" key="4">
    <source>
        <dbReference type="EMBL" id="GMF54299.1"/>
    </source>
</evidence>
<dbReference type="EMBL" id="BSXT01003474">
    <property type="protein sequence ID" value="GMF54299.1"/>
    <property type="molecule type" value="Genomic_DNA"/>
</dbReference>
<dbReference type="SUPFAM" id="SSF57756">
    <property type="entry name" value="Retrovirus zinc finger-like domains"/>
    <property type="match status" value="1"/>
</dbReference>
<dbReference type="Pfam" id="PF14223">
    <property type="entry name" value="Retrotran_gag_2"/>
    <property type="match status" value="1"/>
</dbReference>
<dbReference type="Pfam" id="PF22936">
    <property type="entry name" value="Pol_BBD"/>
    <property type="match status" value="1"/>
</dbReference>
<dbReference type="GO" id="GO:0008270">
    <property type="term" value="F:zinc ion binding"/>
    <property type="evidence" value="ECO:0007669"/>
    <property type="project" value="UniProtKB-KW"/>
</dbReference>
<keyword evidence="1" id="KW-0479">Metal-binding</keyword>
<evidence type="ECO:0000313" key="5">
    <source>
        <dbReference type="Proteomes" id="UP001165121"/>
    </source>
</evidence>
<dbReference type="AlphaFoldDB" id="A0A9W6Y727"/>
<dbReference type="Proteomes" id="UP001165121">
    <property type="component" value="Unassembled WGS sequence"/>
</dbReference>
<dbReference type="OrthoDB" id="92642at2759"/>
<dbReference type="SMART" id="SM00343">
    <property type="entry name" value="ZnF_C2HC"/>
    <property type="match status" value="1"/>
</dbReference>
<dbReference type="InterPro" id="IPR054722">
    <property type="entry name" value="PolX-like_BBD"/>
</dbReference>